<organism evidence="1 2">
    <name type="scientific">Salibaculum griseiflavum</name>
    <dbReference type="NCBI Taxonomy" id="1914409"/>
    <lineage>
        <taxon>Bacteria</taxon>
        <taxon>Pseudomonadati</taxon>
        <taxon>Pseudomonadota</taxon>
        <taxon>Alphaproteobacteria</taxon>
        <taxon>Rhodobacterales</taxon>
        <taxon>Roseobacteraceae</taxon>
        <taxon>Salibaculum</taxon>
    </lineage>
</organism>
<protein>
    <submittedName>
        <fullName evidence="1">Glycosyltransferase</fullName>
    </submittedName>
</protein>
<dbReference type="InterPro" id="IPR029044">
    <property type="entry name" value="Nucleotide-diphossugar_trans"/>
</dbReference>
<dbReference type="Proteomes" id="UP000245293">
    <property type="component" value="Unassembled WGS sequence"/>
</dbReference>
<keyword evidence="1" id="KW-0808">Transferase</keyword>
<gene>
    <name evidence="1" type="ORF">DFK10_05060</name>
</gene>
<dbReference type="SUPFAM" id="SSF53448">
    <property type="entry name" value="Nucleotide-diphospho-sugar transferases"/>
    <property type="match status" value="1"/>
</dbReference>
<keyword evidence="2" id="KW-1185">Reference proteome</keyword>
<dbReference type="EMBL" id="QETF01000004">
    <property type="protein sequence ID" value="PWG17594.1"/>
    <property type="molecule type" value="Genomic_DNA"/>
</dbReference>
<dbReference type="AlphaFoldDB" id="A0A2V1P6Z1"/>
<dbReference type="GO" id="GO:0016740">
    <property type="term" value="F:transferase activity"/>
    <property type="evidence" value="ECO:0007669"/>
    <property type="project" value="UniProtKB-KW"/>
</dbReference>
<comment type="caution">
    <text evidence="1">The sequence shown here is derived from an EMBL/GenBank/DDBJ whole genome shotgun (WGS) entry which is preliminary data.</text>
</comment>
<dbReference type="RefSeq" id="WP_109387259.1">
    <property type="nucleotide sequence ID" value="NZ_QETF01000004.1"/>
</dbReference>
<reference evidence="2" key="1">
    <citation type="submission" date="2018-05" db="EMBL/GenBank/DDBJ databases">
        <authorList>
            <person name="Du Z."/>
            <person name="Wang X."/>
        </authorList>
    </citation>
    <scope>NUCLEOTIDE SEQUENCE [LARGE SCALE GENOMIC DNA]</scope>
    <source>
        <strain evidence="2">WDS4C29</strain>
    </source>
</reference>
<proteinExistence type="predicted"/>
<sequence>MTVISLSTIPTRFDKIGPTLESLLAQRGDIEEIRLHVPHHYRRFPDYDGRAPKLPEGIKLIRPETDLGPASKVLFSARDLRGSGRRILFCDDDQDYPQGWAAALIEAARDHPDKAVCLRGARIDSLGFAPPRETWGLPDAVTIPKRRNLRYQAQRLVQKSTRPFRATLGDKPKRQYYRKAGRVDHFAGVCGVCVDPDWFDDLCFDIPPVIWAVDDYMLSGHMARRGVPIWAIAAPAELQPRLTEADSATPLLHSVIEGHNRRQADAAAVRYFQETYGVWL</sequence>
<name>A0A2V1P6Z1_9RHOB</name>
<dbReference type="CDD" id="cd00761">
    <property type="entry name" value="Glyco_tranf_GTA_type"/>
    <property type="match status" value="1"/>
</dbReference>
<evidence type="ECO:0000313" key="1">
    <source>
        <dbReference type="EMBL" id="PWG17594.1"/>
    </source>
</evidence>
<dbReference type="OrthoDB" id="5465469at2"/>
<accession>A0A2V1P6Z1</accession>
<evidence type="ECO:0000313" key="2">
    <source>
        <dbReference type="Proteomes" id="UP000245293"/>
    </source>
</evidence>